<accession>F0JA99</accession>
<evidence type="ECO:0000313" key="2">
    <source>
        <dbReference type="EMBL" id="DAA34745.1"/>
    </source>
</evidence>
<dbReference type="SUPFAM" id="SSF55486">
    <property type="entry name" value="Metalloproteases ('zincins'), catalytic domain"/>
    <property type="match status" value="1"/>
</dbReference>
<organism evidence="2">
    <name type="scientific">Amblyomma variegatum</name>
    <name type="common">Tropical bont tick</name>
    <dbReference type="NCBI Taxonomy" id="34610"/>
    <lineage>
        <taxon>Eukaryota</taxon>
        <taxon>Metazoa</taxon>
        <taxon>Ecdysozoa</taxon>
        <taxon>Arthropoda</taxon>
        <taxon>Chelicerata</taxon>
        <taxon>Arachnida</taxon>
        <taxon>Acari</taxon>
        <taxon>Parasitiformes</taxon>
        <taxon>Ixodida</taxon>
        <taxon>Ixodoidea</taxon>
        <taxon>Ixodidae</taxon>
        <taxon>Amblyomminae</taxon>
        <taxon>Amblyomma</taxon>
    </lineage>
</organism>
<dbReference type="Gene3D" id="3.40.390.10">
    <property type="entry name" value="Collagenase (Catalytic Domain)"/>
    <property type="match status" value="1"/>
</dbReference>
<keyword evidence="1" id="KW-0732">Signal</keyword>
<dbReference type="GO" id="GO:0008237">
    <property type="term" value="F:metallopeptidase activity"/>
    <property type="evidence" value="ECO:0007669"/>
    <property type="project" value="InterPro"/>
</dbReference>
<name>F0JA99_AMBVA</name>
<proteinExistence type="evidence at transcript level"/>
<evidence type="ECO:0000256" key="1">
    <source>
        <dbReference type="SAM" id="SignalP"/>
    </source>
</evidence>
<dbReference type="AlphaFoldDB" id="F0JA99"/>
<dbReference type="EMBL" id="BK007800">
    <property type="protein sequence ID" value="DAA34745.1"/>
    <property type="molecule type" value="mRNA"/>
</dbReference>
<protein>
    <submittedName>
        <fullName evidence="2">Hypothetical cysteine-rich secreted protein 93</fullName>
    </submittedName>
</protein>
<dbReference type="InterPro" id="IPR024079">
    <property type="entry name" value="MetalloPept_cat_dom_sf"/>
</dbReference>
<feature type="signal peptide" evidence="1">
    <location>
        <begin position="1"/>
        <end position="19"/>
    </location>
</feature>
<feature type="chain" id="PRO_5003253458" evidence="1">
    <location>
        <begin position="20"/>
        <end position="188"/>
    </location>
</feature>
<sequence>MKTALLSAFLVTCLCGGSAQEASEEVEGDTIKLGLYFVYDTKFADQAIFEENGTYNTYFTVLTNAAQAYFRNHNNLKIRLTLVNSSRLEEQDVLKYAAGGGTILDAPETLSRLERIFTWNENLSMDVDVVFLVTGSEMKTRVSEMIGEWYGLAAPRSICYGNASVGIIHDDGVTFNGAHLLALKWPCC</sequence>
<reference evidence="2" key="1">
    <citation type="journal article" date="2011" name="BMC Genomics">
        <title>A further insight into the sialome of the tropical bont tick, Amblyomma variegatum.</title>
        <authorList>
            <person name="Ribeiro J.M."/>
            <person name="Anderson J.M."/>
            <person name="Manoukis N.C."/>
            <person name="Meng Z."/>
            <person name="Francishetti I.M."/>
        </authorList>
    </citation>
    <scope>NUCLEOTIDE SEQUENCE</scope>
    <source>
        <strain evidence="2">Amb_var-93</strain>
        <tissue evidence="2">Salivary gland</tissue>
    </source>
</reference>